<gene>
    <name evidence="1" type="ORF">B0H41_002206</name>
</gene>
<name>A0AAX0B0P6_CLOBE</name>
<proteinExistence type="predicted"/>
<organism evidence="1 2">
    <name type="scientific">Clostridium beijerinckii</name>
    <name type="common">Clostridium MP</name>
    <dbReference type="NCBI Taxonomy" id="1520"/>
    <lineage>
        <taxon>Bacteria</taxon>
        <taxon>Bacillati</taxon>
        <taxon>Bacillota</taxon>
        <taxon>Clostridia</taxon>
        <taxon>Eubacteriales</taxon>
        <taxon>Clostridiaceae</taxon>
        <taxon>Clostridium</taxon>
    </lineage>
</organism>
<dbReference type="AlphaFoldDB" id="A0AAX0B0P6"/>
<sequence>MVLQDKTRKLLIDDTEYNFKMVNRTILKIDSKYGNYGTILDGIMNGKEFMSNALKLLSCCCLEKDFEVEELADLLTPQQLNYEIPSFVTNLYFDYMGINDTKNNKETKKSKTEKN</sequence>
<evidence type="ECO:0008006" key="3">
    <source>
        <dbReference type="Google" id="ProtNLM"/>
    </source>
</evidence>
<protein>
    <recommendedName>
        <fullName evidence="3">Phage tail assembly protein</fullName>
    </recommendedName>
</protein>
<accession>A0AAX0B0P6</accession>
<evidence type="ECO:0000313" key="1">
    <source>
        <dbReference type="EMBL" id="NRT88527.1"/>
    </source>
</evidence>
<comment type="caution">
    <text evidence="1">The sequence shown here is derived from an EMBL/GenBank/DDBJ whole genome shotgun (WGS) entry which is preliminary data.</text>
</comment>
<dbReference type="Proteomes" id="UP001193748">
    <property type="component" value="Unassembled WGS sequence"/>
</dbReference>
<dbReference type="EMBL" id="JABSWW010000001">
    <property type="protein sequence ID" value="NRT88527.1"/>
    <property type="molecule type" value="Genomic_DNA"/>
</dbReference>
<evidence type="ECO:0000313" key="2">
    <source>
        <dbReference type="Proteomes" id="UP001193748"/>
    </source>
</evidence>
<reference evidence="1" key="1">
    <citation type="submission" date="2020-05" db="EMBL/GenBank/DDBJ databases">
        <authorList>
            <person name="Brown S."/>
            <person name="Huntemann M."/>
            <person name="Clum A."/>
            <person name="Spunde A."/>
            <person name="Palaniappan K."/>
            <person name="Ritter S."/>
            <person name="Mikhailova N."/>
            <person name="Chen I.-M."/>
            <person name="Stamatis D."/>
            <person name="Reddy T."/>
            <person name="O'Malley R."/>
            <person name="Daum C."/>
            <person name="Shapiro N."/>
            <person name="Ivanova N."/>
            <person name="Kyrpides N."/>
            <person name="Woyke T."/>
        </authorList>
    </citation>
    <scope>NUCLEOTIDE SEQUENCE</scope>
    <source>
        <strain evidence="1">DJ080</strain>
    </source>
</reference>
<reference evidence="1" key="2">
    <citation type="journal article" date="2022" name="Nat. Biotechnol.">
        <title>Carbon-negative production of acetone and isopropanol by gas fermentation at industrial pilot scale.</title>
        <authorList>
            <person name="Liew F.E."/>
            <person name="Nogle R."/>
            <person name="Abdalla T."/>
            <person name="Rasor B.J."/>
            <person name="Canter C."/>
            <person name="Jensen R.O."/>
            <person name="Wang L."/>
            <person name="Strutz J."/>
            <person name="Chirania P."/>
            <person name="De Tissera S."/>
            <person name="Mueller A.P."/>
            <person name="Ruan Z."/>
            <person name="Gao A."/>
            <person name="Tran L."/>
            <person name="Engle N.L."/>
            <person name="Bromley J.C."/>
            <person name="Daniell J."/>
            <person name="Conrado R."/>
            <person name="Tschaplinski T.J."/>
            <person name="Giannone R.J."/>
            <person name="Hettich R.L."/>
            <person name="Karim A.S."/>
            <person name="Simpson S.D."/>
            <person name="Brown S.D."/>
            <person name="Leang C."/>
            <person name="Jewett M.C."/>
            <person name="Kopke M."/>
        </authorList>
    </citation>
    <scope>NUCLEOTIDE SEQUENCE</scope>
    <source>
        <strain evidence="1">DJ080</strain>
    </source>
</reference>
<dbReference type="RefSeq" id="WP_077842700.1">
    <property type="nucleotide sequence ID" value="NZ_JABSWC010000001.1"/>
</dbReference>